<accession>A0A9P5HIT8</accession>
<evidence type="ECO:0000313" key="3">
    <source>
        <dbReference type="Proteomes" id="UP000722485"/>
    </source>
</evidence>
<feature type="compositionally biased region" description="Basic and acidic residues" evidence="1">
    <location>
        <begin position="299"/>
        <end position="309"/>
    </location>
</feature>
<dbReference type="OrthoDB" id="5086276at2759"/>
<sequence>MRKAPRTQGYRGLLEETRRDRHHPADMVRLRNTIAWAISIAPVLATQADISWSLGVVTSDVTFATDNVAGETRLYITAPINITRLQAKVETATLNLYTSPYLSQNETNAQAQNPGPALVYTTTTQPPMSHNEFIQTVYFDIPATPSQDLLLSVDINDGETNIYTVQRAGAVIFYNATAQQWMAWNTGKYAEDVNSALIKKLSTFDPSGQDETAPYTPEVPYQAYQPVDKLIAKDGPVPEESSTSISATVLIDPPATETTIVPTYAPSITEPAASGCKCDPVTVTVTVYADSSATPSPSADKKREARDVGPDSSTPSPFPPLDGNKLEVRDDPSFMPAFVSARITYMDHKSKERPVRFLRVVAHADLYNGDEKIGTWQSIETLNENGEALFQFSVSPGQRIVAHTLYTVLKGDYYVVGTRNSQSDDFQVTRVQLDLAYNPWMVAAGETISVRNVHWFSEYTKALWVADTFHTITEFFSTKVATSEGEMERVNVWYPSVETGTFFGVNAKGSFINLPAIEAQNPAVMAHEYGHFAHYLARSKEFFDGGGSHSFCFNTDVKKQTSFSEGYATALGLMAIDNTHLTEGEYMIYTDKGVDGEFSKSLEEFSCFQKNMNNQEGRIAAALIDLVDRQLDTFLPGRDDLGFMGPNFDPAMLNWCFTPRLIFWRALYENPATMSDYWRKLQVILTSNAEDIAWAILQYNYADFPRDP</sequence>
<keyword evidence="3" id="KW-1185">Reference proteome</keyword>
<gene>
    <name evidence="2" type="ORF">G7Z17_g4594</name>
</gene>
<proteinExistence type="predicted"/>
<name>A0A9P5HIT8_9HYPO</name>
<reference evidence="2" key="1">
    <citation type="submission" date="2020-03" db="EMBL/GenBank/DDBJ databases">
        <title>Draft Genome Sequence of Cylindrodendrum hubeiense.</title>
        <authorList>
            <person name="Buettner E."/>
            <person name="Kellner H."/>
        </authorList>
    </citation>
    <scope>NUCLEOTIDE SEQUENCE</scope>
    <source>
        <strain evidence="2">IHI 201604</strain>
    </source>
</reference>
<evidence type="ECO:0000313" key="2">
    <source>
        <dbReference type="EMBL" id="KAF7552042.1"/>
    </source>
</evidence>
<feature type="region of interest" description="Disordered" evidence="1">
    <location>
        <begin position="291"/>
        <end position="324"/>
    </location>
</feature>
<organism evidence="2 3">
    <name type="scientific">Cylindrodendrum hubeiense</name>
    <dbReference type="NCBI Taxonomy" id="595255"/>
    <lineage>
        <taxon>Eukaryota</taxon>
        <taxon>Fungi</taxon>
        <taxon>Dikarya</taxon>
        <taxon>Ascomycota</taxon>
        <taxon>Pezizomycotina</taxon>
        <taxon>Sordariomycetes</taxon>
        <taxon>Hypocreomycetidae</taxon>
        <taxon>Hypocreales</taxon>
        <taxon>Nectriaceae</taxon>
        <taxon>Cylindrodendrum</taxon>
    </lineage>
</organism>
<dbReference type="EMBL" id="JAANBB010000067">
    <property type="protein sequence ID" value="KAF7552042.1"/>
    <property type="molecule type" value="Genomic_DNA"/>
</dbReference>
<comment type="caution">
    <text evidence="2">The sequence shown here is derived from an EMBL/GenBank/DDBJ whole genome shotgun (WGS) entry which is preliminary data.</text>
</comment>
<evidence type="ECO:0000256" key="1">
    <source>
        <dbReference type="SAM" id="MobiDB-lite"/>
    </source>
</evidence>
<dbReference type="AlphaFoldDB" id="A0A9P5HIT8"/>
<dbReference type="Proteomes" id="UP000722485">
    <property type="component" value="Unassembled WGS sequence"/>
</dbReference>
<protein>
    <submittedName>
        <fullName evidence="2">Uncharacterized protein</fullName>
    </submittedName>
</protein>